<name>A0ABQ7V582_SOLTU</name>
<evidence type="ECO:0000313" key="2">
    <source>
        <dbReference type="Proteomes" id="UP000826656"/>
    </source>
</evidence>
<keyword evidence="2" id="KW-1185">Reference proteome</keyword>
<proteinExistence type="predicted"/>
<reference evidence="1 2" key="1">
    <citation type="journal article" date="2021" name="bioRxiv">
        <title>Chromosome-scale and haplotype-resolved genome assembly of a tetraploid potato cultivar.</title>
        <authorList>
            <person name="Sun H."/>
            <person name="Jiao W.-B."/>
            <person name="Krause K."/>
            <person name="Campoy J.A."/>
            <person name="Goel M."/>
            <person name="Folz-Donahue K."/>
            <person name="Kukat C."/>
            <person name="Huettel B."/>
            <person name="Schneeberger K."/>
        </authorList>
    </citation>
    <scope>NUCLEOTIDE SEQUENCE [LARGE SCALE GENOMIC DNA]</scope>
    <source>
        <strain evidence="1">SolTubOtavaFocal</strain>
        <tissue evidence="1">Leaves</tissue>
    </source>
</reference>
<gene>
    <name evidence="1" type="ORF">KY290_022704</name>
</gene>
<sequence length="50" mass="5547">MAAFENAAPVATLFPDWHALFGARVLLFSLWSMGIDFGRKSGSEEPDFRS</sequence>
<dbReference type="Proteomes" id="UP000826656">
    <property type="component" value="Unassembled WGS sequence"/>
</dbReference>
<protein>
    <submittedName>
        <fullName evidence="1">Uncharacterized protein</fullName>
    </submittedName>
</protein>
<dbReference type="EMBL" id="JAIVGD010000015">
    <property type="protein sequence ID" value="KAH0759211.1"/>
    <property type="molecule type" value="Genomic_DNA"/>
</dbReference>
<evidence type="ECO:0000313" key="1">
    <source>
        <dbReference type="EMBL" id="KAH0759211.1"/>
    </source>
</evidence>
<comment type="caution">
    <text evidence="1">The sequence shown here is derived from an EMBL/GenBank/DDBJ whole genome shotgun (WGS) entry which is preliminary data.</text>
</comment>
<accession>A0ABQ7V582</accession>
<organism evidence="1 2">
    <name type="scientific">Solanum tuberosum</name>
    <name type="common">Potato</name>
    <dbReference type="NCBI Taxonomy" id="4113"/>
    <lineage>
        <taxon>Eukaryota</taxon>
        <taxon>Viridiplantae</taxon>
        <taxon>Streptophyta</taxon>
        <taxon>Embryophyta</taxon>
        <taxon>Tracheophyta</taxon>
        <taxon>Spermatophyta</taxon>
        <taxon>Magnoliopsida</taxon>
        <taxon>eudicotyledons</taxon>
        <taxon>Gunneridae</taxon>
        <taxon>Pentapetalae</taxon>
        <taxon>asterids</taxon>
        <taxon>lamiids</taxon>
        <taxon>Solanales</taxon>
        <taxon>Solanaceae</taxon>
        <taxon>Solanoideae</taxon>
        <taxon>Solaneae</taxon>
        <taxon>Solanum</taxon>
    </lineage>
</organism>